<dbReference type="Gene3D" id="1.10.555.10">
    <property type="entry name" value="Rho GTPase activation protein"/>
    <property type="match status" value="1"/>
</dbReference>
<dbReference type="Pfam" id="PF00620">
    <property type="entry name" value="RhoGAP"/>
    <property type="match status" value="1"/>
</dbReference>
<proteinExistence type="predicted"/>
<protein>
    <submittedName>
        <fullName evidence="3">RHG30 protein</fullName>
    </submittedName>
</protein>
<organism evidence="3 4">
    <name type="scientific">Ceyx cyanopectus</name>
    <name type="common">Indigo-banded kingfisher</name>
    <dbReference type="NCBI Taxonomy" id="390723"/>
    <lineage>
        <taxon>Eukaryota</taxon>
        <taxon>Metazoa</taxon>
        <taxon>Chordata</taxon>
        <taxon>Craniata</taxon>
        <taxon>Vertebrata</taxon>
        <taxon>Euteleostomi</taxon>
        <taxon>Archelosauria</taxon>
        <taxon>Archosauria</taxon>
        <taxon>Dinosauria</taxon>
        <taxon>Saurischia</taxon>
        <taxon>Theropoda</taxon>
        <taxon>Coelurosauria</taxon>
        <taxon>Aves</taxon>
        <taxon>Neognathae</taxon>
        <taxon>Neoaves</taxon>
        <taxon>Telluraves</taxon>
        <taxon>Coraciimorphae</taxon>
        <taxon>Coraciiformes</taxon>
        <taxon>Alcedinidae</taxon>
        <taxon>Ceyx</taxon>
    </lineage>
</organism>
<dbReference type="Proteomes" id="UP000586704">
    <property type="component" value="Unassembled WGS sequence"/>
</dbReference>
<dbReference type="GO" id="GO:0005096">
    <property type="term" value="F:GTPase activator activity"/>
    <property type="evidence" value="ECO:0007669"/>
    <property type="project" value="UniProtKB-KW"/>
</dbReference>
<dbReference type="PANTHER" id="PTHR15729">
    <property type="entry name" value="CDC42 GTPASE-ACTIVATING PROTEIN"/>
    <property type="match status" value="1"/>
</dbReference>
<evidence type="ECO:0000256" key="1">
    <source>
        <dbReference type="ARBA" id="ARBA00022468"/>
    </source>
</evidence>
<accession>A0A7L4NMQ5</accession>
<dbReference type="FunFam" id="1.10.555.10:FF:000059">
    <property type="entry name" value="rho GTPase-activating protein 30 isoform X2"/>
    <property type="match status" value="1"/>
</dbReference>
<feature type="domain" description="Rho-GAP" evidence="2">
    <location>
        <begin position="1"/>
        <end position="67"/>
    </location>
</feature>
<dbReference type="InterPro" id="IPR051576">
    <property type="entry name" value="PX-Rho_GAP"/>
</dbReference>
<feature type="non-terminal residue" evidence="3">
    <location>
        <position position="67"/>
    </location>
</feature>
<dbReference type="AlphaFoldDB" id="A0A7L4NMQ5"/>
<name>A0A7L4NMQ5_9AVES</name>
<evidence type="ECO:0000313" key="3">
    <source>
        <dbReference type="EMBL" id="NXY91226.1"/>
    </source>
</evidence>
<sequence length="67" mass="7704">MRHLLRMASYSSQTNMHARNLAIVWAPNLLRSRDIEVSGFNGTAAFMEVRVQSIVVEFILTHVEQLF</sequence>
<keyword evidence="1" id="KW-0343">GTPase activation</keyword>
<comment type="caution">
    <text evidence="3">The sequence shown here is derived from an EMBL/GenBank/DDBJ whole genome shotgun (WGS) entry which is preliminary data.</text>
</comment>
<dbReference type="PROSITE" id="PS50238">
    <property type="entry name" value="RHOGAP"/>
    <property type="match status" value="1"/>
</dbReference>
<evidence type="ECO:0000259" key="2">
    <source>
        <dbReference type="PROSITE" id="PS50238"/>
    </source>
</evidence>
<dbReference type="SUPFAM" id="SSF48350">
    <property type="entry name" value="GTPase activation domain, GAP"/>
    <property type="match status" value="1"/>
</dbReference>
<dbReference type="GO" id="GO:0007264">
    <property type="term" value="P:small GTPase-mediated signal transduction"/>
    <property type="evidence" value="ECO:0007669"/>
    <property type="project" value="TreeGrafter"/>
</dbReference>
<evidence type="ECO:0000313" key="4">
    <source>
        <dbReference type="Proteomes" id="UP000586704"/>
    </source>
</evidence>
<dbReference type="InterPro" id="IPR000198">
    <property type="entry name" value="RhoGAP_dom"/>
</dbReference>
<dbReference type="InterPro" id="IPR008936">
    <property type="entry name" value="Rho_GTPase_activation_prot"/>
</dbReference>
<gene>
    <name evidence="3" type="primary">Arhgap30_1</name>
    <name evidence="3" type="ORF">CEYCYA_R03789</name>
</gene>
<dbReference type="EMBL" id="VYZU01088973">
    <property type="protein sequence ID" value="NXY91226.1"/>
    <property type="molecule type" value="Genomic_DNA"/>
</dbReference>
<keyword evidence="4" id="KW-1185">Reference proteome</keyword>
<feature type="non-terminal residue" evidence="3">
    <location>
        <position position="1"/>
    </location>
</feature>
<dbReference type="PANTHER" id="PTHR15729:SF12">
    <property type="entry name" value="RHO GTPASE-ACTIVATING PROTEIN 30"/>
    <property type="match status" value="1"/>
</dbReference>
<dbReference type="OrthoDB" id="79452at2759"/>
<reference evidence="3 4" key="1">
    <citation type="submission" date="2020-02" db="EMBL/GenBank/DDBJ databases">
        <title>Bird 10,000 Genomes (B10K) Project - Family phase.</title>
        <authorList>
            <person name="Zhang G."/>
        </authorList>
    </citation>
    <scope>NUCLEOTIDE SEQUENCE [LARGE SCALE GENOMIC DNA]</scope>
    <source>
        <strain evidence="3">B10K-DU-013-51</strain>
        <tissue evidence="3">Mixed tissue sample</tissue>
    </source>
</reference>